<dbReference type="SUPFAM" id="SSF55347">
    <property type="entry name" value="Glyceraldehyde-3-phosphate dehydrogenase-like, C-terminal domain"/>
    <property type="match status" value="1"/>
</dbReference>
<evidence type="ECO:0000256" key="7">
    <source>
        <dbReference type="ARBA" id="ARBA00022857"/>
    </source>
</evidence>
<comment type="similarity">
    <text evidence="12">Belongs to the homoserine dehydrogenase family.</text>
</comment>
<gene>
    <name evidence="15" type="primary">thrA_2</name>
    <name evidence="15" type="ORF">NCTC8500_04763</name>
</gene>
<dbReference type="PANTHER" id="PTHR43070:SF3">
    <property type="entry name" value="HOMOSERINE DEHYDROGENASE"/>
    <property type="match status" value="1"/>
</dbReference>
<dbReference type="InterPro" id="IPR005106">
    <property type="entry name" value="Asp/hSer_DH_NAD-bd"/>
</dbReference>
<feature type="domain" description="Homoserine dehydrogenase catalytic" evidence="13">
    <location>
        <begin position="102"/>
        <end position="193"/>
    </location>
</feature>
<sequence>MHGLNLENWQEELAQAKEPFNLGRLIRLVKEYHLLNPVIVDCTSSQAVADQYADFLREGFHVVTPNKKANTSSMDYYHLLRHAAEKSRRKFLYDTNVGAGLPVIENLQNLLNAGDELMKFSGILSGSLSYIFGKLDEGMSFSEATTLAREMGYTEPDPRDDLSGMDVARKLLILSRETGRELELADIEIEPVLPAEFNAEGDVAAFMANLHSSTIALPRAWRRPVMKEKFCAMLAILMKMASVA</sequence>
<dbReference type="Pfam" id="PF00742">
    <property type="entry name" value="Homoserine_dh"/>
    <property type="match status" value="1"/>
</dbReference>
<evidence type="ECO:0000256" key="11">
    <source>
        <dbReference type="ARBA" id="ARBA00049031"/>
    </source>
</evidence>
<keyword evidence="6" id="KW-0791">Threonine biosynthesis</keyword>
<keyword evidence="9" id="KW-0486">Methionine biosynthesis</keyword>
<evidence type="ECO:0000256" key="3">
    <source>
        <dbReference type="ARBA" id="ARBA00005062"/>
    </source>
</evidence>
<keyword evidence="8 15" id="KW-0560">Oxidoreductase</keyword>
<dbReference type="Proteomes" id="UP000254429">
    <property type="component" value="Unassembled WGS sequence"/>
</dbReference>
<evidence type="ECO:0000256" key="10">
    <source>
        <dbReference type="ARBA" id="ARBA00048841"/>
    </source>
</evidence>
<comment type="cofactor">
    <cofactor evidence="1">
        <name>a metal cation</name>
        <dbReference type="ChEBI" id="CHEBI:25213"/>
    </cofactor>
</comment>
<dbReference type="InterPro" id="IPR019811">
    <property type="entry name" value="HDH_CS"/>
</dbReference>
<dbReference type="GO" id="GO:0009088">
    <property type="term" value="P:threonine biosynthetic process"/>
    <property type="evidence" value="ECO:0007669"/>
    <property type="project" value="UniProtKB-UniPathway"/>
</dbReference>
<organism evidence="15 16">
    <name type="scientific">Escherichia coli</name>
    <dbReference type="NCBI Taxonomy" id="562"/>
    <lineage>
        <taxon>Bacteria</taxon>
        <taxon>Pseudomonadati</taxon>
        <taxon>Pseudomonadota</taxon>
        <taxon>Gammaproteobacteria</taxon>
        <taxon>Enterobacterales</taxon>
        <taxon>Enterobacteriaceae</taxon>
        <taxon>Escherichia</taxon>
    </lineage>
</organism>
<dbReference type="UniPathway" id="UPA00051">
    <property type="reaction ID" value="UER00465"/>
</dbReference>
<dbReference type="InterPro" id="IPR036291">
    <property type="entry name" value="NAD(P)-bd_dom_sf"/>
</dbReference>
<accession>A0A377DZ67</accession>
<keyword evidence="15" id="KW-0418">Kinase</keyword>
<dbReference type="GO" id="GO:0004072">
    <property type="term" value="F:aspartate kinase activity"/>
    <property type="evidence" value="ECO:0007669"/>
    <property type="project" value="TreeGrafter"/>
</dbReference>
<dbReference type="PANTHER" id="PTHR43070">
    <property type="match status" value="1"/>
</dbReference>
<dbReference type="AlphaFoldDB" id="A0A377DZ67"/>
<name>A0A377DZ67_ECOLX</name>
<evidence type="ECO:0000259" key="14">
    <source>
        <dbReference type="Pfam" id="PF03447"/>
    </source>
</evidence>
<dbReference type="Pfam" id="PF03447">
    <property type="entry name" value="NAD_binding_3"/>
    <property type="match status" value="1"/>
</dbReference>
<evidence type="ECO:0000256" key="5">
    <source>
        <dbReference type="ARBA" id="ARBA00022605"/>
    </source>
</evidence>
<evidence type="ECO:0000256" key="2">
    <source>
        <dbReference type="ARBA" id="ARBA00005056"/>
    </source>
</evidence>
<evidence type="ECO:0000256" key="8">
    <source>
        <dbReference type="ARBA" id="ARBA00023002"/>
    </source>
</evidence>
<dbReference type="Gene3D" id="3.40.50.720">
    <property type="entry name" value="NAD(P)-binding Rossmann-like Domain"/>
    <property type="match status" value="1"/>
</dbReference>
<evidence type="ECO:0000256" key="12">
    <source>
        <dbReference type="RuleBase" id="RU004171"/>
    </source>
</evidence>
<comment type="pathway">
    <text evidence="2">Amino-acid biosynthesis; L-threonine biosynthesis; L-threonine from L-aspartate: step 3/5.</text>
</comment>
<dbReference type="EC" id="1.1.1.3" evidence="4"/>
<keyword evidence="7" id="KW-0521">NADP</keyword>
<dbReference type="FunFam" id="3.40.50.720:FF:000083">
    <property type="entry name" value="Bifunctional aspartokinase/homoserine dehydrogenase"/>
    <property type="match status" value="1"/>
</dbReference>
<dbReference type="GO" id="GO:0009086">
    <property type="term" value="P:methionine biosynthetic process"/>
    <property type="evidence" value="ECO:0007669"/>
    <property type="project" value="UniProtKB-KW"/>
</dbReference>
<dbReference type="GO" id="GO:0004412">
    <property type="term" value="F:homoserine dehydrogenase activity"/>
    <property type="evidence" value="ECO:0007669"/>
    <property type="project" value="UniProtKB-EC"/>
</dbReference>
<evidence type="ECO:0000256" key="4">
    <source>
        <dbReference type="ARBA" id="ARBA00013213"/>
    </source>
</evidence>
<evidence type="ECO:0000256" key="6">
    <source>
        <dbReference type="ARBA" id="ARBA00022697"/>
    </source>
</evidence>
<evidence type="ECO:0000313" key="16">
    <source>
        <dbReference type="Proteomes" id="UP000254429"/>
    </source>
</evidence>
<comment type="catalytic activity">
    <reaction evidence="11">
        <text>L-homoserine + NAD(+) = L-aspartate 4-semialdehyde + NADH + H(+)</text>
        <dbReference type="Rhea" id="RHEA:15757"/>
        <dbReference type="ChEBI" id="CHEBI:15378"/>
        <dbReference type="ChEBI" id="CHEBI:57476"/>
        <dbReference type="ChEBI" id="CHEBI:57540"/>
        <dbReference type="ChEBI" id="CHEBI:57945"/>
        <dbReference type="ChEBI" id="CHEBI:537519"/>
        <dbReference type="EC" id="1.1.1.3"/>
    </reaction>
    <physiologicalReaction direction="right-to-left" evidence="11">
        <dbReference type="Rhea" id="RHEA:15759"/>
    </physiologicalReaction>
</comment>
<proteinExistence type="inferred from homology"/>
<dbReference type="PROSITE" id="PS01042">
    <property type="entry name" value="HOMOSER_DHGENASE"/>
    <property type="match status" value="1"/>
</dbReference>
<dbReference type="Gene3D" id="3.30.360.10">
    <property type="entry name" value="Dihydrodipicolinate Reductase, domain 2"/>
    <property type="match status" value="1"/>
</dbReference>
<dbReference type="EMBL" id="UGFG01000001">
    <property type="protein sequence ID" value="STM40892.1"/>
    <property type="molecule type" value="Genomic_DNA"/>
</dbReference>
<reference evidence="15 16" key="1">
    <citation type="submission" date="2018-06" db="EMBL/GenBank/DDBJ databases">
        <authorList>
            <consortium name="Pathogen Informatics"/>
            <person name="Doyle S."/>
        </authorList>
    </citation>
    <scope>NUCLEOTIDE SEQUENCE [LARGE SCALE GENOMIC DNA]</scope>
    <source>
        <strain evidence="15 16">NCTC8500</strain>
    </source>
</reference>
<comment type="pathway">
    <text evidence="3">Amino-acid biosynthesis; L-methionine biosynthesis via de novo pathway; L-homoserine from L-aspartate: step 3/3.</text>
</comment>
<dbReference type="UniPathway" id="UPA00050">
    <property type="reaction ID" value="UER00063"/>
</dbReference>
<keyword evidence="5" id="KW-0028">Amino-acid biosynthesis</keyword>
<evidence type="ECO:0000256" key="1">
    <source>
        <dbReference type="ARBA" id="ARBA00001920"/>
    </source>
</evidence>
<evidence type="ECO:0000256" key="9">
    <source>
        <dbReference type="ARBA" id="ARBA00023167"/>
    </source>
</evidence>
<dbReference type="GO" id="GO:0050661">
    <property type="term" value="F:NADP binding"/>
    <property type="evidence" value="ECO:0007669"/>
    <property type="project" value="InterPro"/>
</dbReference>
<protein>
    <recommendedName>
        <fullName evidence="4">homoserine dehydrogenase</fullName>
        <ecNumber evidence="4">1.1.1.3</ecNumber>
    </recommendedName>
</protein>
<evidence type="ECO:0000313" key="15">
    <source>
        <dbReference type="EMBL" id="STM40892.1"/>
    </source>
</evidence>
<feature type="domain" description="Aspartate/homoserine dehydrogenase NAD-binding" evidence="14">
    <location>
        <begin position="6"/>
        <end position="93"/>
    </location>
</feature>
<dbReference type="GO" id="GO:0009090">
    <property type="term" value="P:homoserine biosynthetic process"/>
    <property type="evidence" value="ECO:0007669"/>
    <property type="project" value="TreeGrafter"/>
</dbReference>
<evidence type="ECO:0000259" key="13">
    <source>
        <dbReference type="Pfam" id="PF00742"/>
    </source>
</evidence>
<comment type="catalytic activity">
    <reaction evidence="10">
        <text>L-homoserine + NADP(+) = L-aspartate 4-semialdehyde + NADPH + H(+)</text>
        <dbReference type="Rhea" id="RHEA:15761"/>
        <dbReference type="ChEBI" id="CHEBI:15378"/>
        <dbReference type="ChEBI" id="CHEBI:57476"/>
        <dbReference type="ChEBI" id="CHEBI:57783"/>
        <dbReference type="ChEBI" id="CHEBI:58349"/>
        <dbReference type="ChEBI" id="CHEBI:537519"/>
        <dbReference type="EC" id="1.1.1.3"/>
    </reaction>
    <physiologicalReaction direction="right-to-left" evidence="10">
        <dbReference type="Rhea" id="RHEA:15763"/>
    </physiologicalReaction>
</comment>
<dbReference type="SUPFAM" id="SSF51735">
    <property type="entry name" value="NAD(P)-binding Rossmann-fold domains"/>
    <property type="match status" value="1"/>
</dbReference>
<dbReference type="InterPro" id="IPR011147">
    <property type="entry name" value="Bifunc_Aspkin/hSer_DH"/>
</dbReference>
<dbReference type="InterPro" id="IPR001342">
    <property type="entry name" value="HDH_cat"/>
</dbReference>
<keyword evidence="15" id="KW-0808">Transferase</keyword>